<name>A0AAV5DZU2_ELECO</name>
<evidence type="ECO:0000259" key="3">
    <source>
        <dbReference type="PROSITE" id="PS50144"/>
    </source>
</evidence>
<dbReference type="PROSITE" id="PS50097">
    <property type="entry name" value="BTB"/>
    <property type="match status" value="1"/>
</dbReference>
<evidence type="ECO:0000259" key="2">
    <source>
        <dbReference type="PROSITE" id="PS50097"/>
    </source>
</evidence>
<proteinExistence type="predicted"/>
<dbReference type="GO" id="GO:0016567">
    <property type="term" value="P:protein ubiquitination"/>
    <property type="evidence" value="ECO:0007669"/>
    <property type="project" value="InterPro"/>
</dbReference>
<dbReference type="AlphaFoldDB" id="A0AAV5DZU2"/>
<dbReference type="Pfam" id="PF00651">
    <property type="entry name" value="BTB"/>
    <property type="match status" value="1"/>
</dbReference>
<gene>
    <name evidence="4" type="primary">gb02615</name>
    <name evidence="4" type="ORF">PR202_gb02615</name>
</gene>
<comment type="pathway">
    <text evidence="1">Protein modification; protein ubiquitination.</text>
</comment>
<dbReference type="SUPFAM" id="SSF54695">
    <property type="entry name" value="POZ domain"/>
    <property type="match status" value="1"/>
</dbReference>
<keyword evidence="5" id="KW-1185">Reference proteome</keyword>
<organism evidence="4 5">
    <name type="scientific">Eleusine coracana subsp. coracana</name>
    <dbReference type="NCBI Taxonomy" id="191504"/>
    <lineage>
        <taxon>Eukaryota</taxon>
        <taxon>Viridiplantae</taxon>
        <taxon>Streptophyta</taxon>
        <taxon>Embryophyta</taxon>
        <taxon>Tracheophyta</taxon>
        <taxon>Spermatophyta</taxon>
        <taxon>Magnoliopsida</taxon>
        <taxon>Liliopsida</taxon>
        <taxon>Poales</taxon>
        <taxon>Poaceae</taxon>
        <taxon>PACMAD clade</taxon>
        <taxon>Chloridoideae</taxon>
        <taxon>Cynodonteae</taxon>
        <taxon>Eleusininae</taxon>
        <taxon>Eleusine</taxon>
    </lineage>
</organism>
<dbReference type="PANTHER" id="PTHR26379:SF409">
    <property type="entry name" value="BTB_POZ AND MATH DOMAIN-CONTAINING PROTEIN 1"/>
    <property type="match status" value="1"/>
</dbReference>
<comment type="caution">
    <text evidence="4">The sequence shown here is derived from an EMBL/GenBank/DDBJ whole genome shotgun (WGS) entry which is preliminary data.</text>
</comment>
<dbReference type="EMBL" id="BQKI01000072">
    <property type="protein sequence ID" value="GJN15679.1"/>
    <property type="molecule type" value="Genomic_DNA"/>
</dbReference>
<dbReference type="InterPro" id="IPR000210">
    <property type="entry name" value="BTB/POZ_dom"/>
</dbReference>
<feature type="domain" description="BTB" evidence="2">
    <location>
        <begin position="160"/>
        <end position="214"/>
    </location>
</feature>
<dbReference type="Gene3D" id="2.60.210.10">
    <property type="entry name" value="Apoptosis, Tumor Necrosis Factor Receptor Associated Protein 2, Chain A"/>
    <property type="match status" value="1"/>
</dbReference>
<reference evidence="4" key="1">
    <citation type="journal article" date="2018" name="DNA Res.">
        <title>Multiple hybrid de novo genome assembly of finger millet, an orphan allotetraploid crop.</title>
        <authorList>
            <person name="Hatakeyama M."/>
            <person name="Aluri S."/>
            <person name="Balachadran M.T."/>
            <person name="Sivarajan S.R."/>
            <person name="Patrignani A."/>
            <person name="Gruter S."/>
            <person name="Poveda L."/>
            <person name="Shimizu-Inatsugi R."/>
            <person name="Baeten J."/>
            <person name="Francoijs K.J."/>
            <person name="Nataraja K.N."/>
            <person name="Reddy Y.A.N."/>
            <person name="Phadnis S."/>
            <person name="Ravikumar R.L."/>
            <person name="Schlapbach R."/>
            <person name="Sreeman S.M."/>
            <person name="Shimizu K.K."/>
        </authorList>
    </citation>
    <scope>NUCLEOTIDE SEQUENCE</scope>
</reference>
<dbReference type="Gene3D" id="3.30.710.10">
    <property type="entry name" value="Potassium Channel Kv1.1, Chain A"/>
    <property type="match status" value="1"/>
</dbReference>
<sequence length="252" mass="27939">MLGSGILEFKLDYVESKNIAIGGVVRSEDISVGGHLWRVDCYPRGDTGELSGRYVSIFLTLVSKSENVKAIFHVFHLGKDGEPSFTHENKLVQVYSYSDSSKSWVWRQFMNRSLLESGYVTNGRATFMCNIIVVADDTIDVPPSDIVSRLGDLLDHNVGTDALFRVDDAIIAAHRVVLAARSPVFKAEVFGSTADATSKAITVKDIEPSVYLQLCSSSCTRMRYPKMKSSATAQLRRCNKFLQRLIGTKWTG</sequence>
<evidence type="ECO:0000313" key="4">
    <source>
        <dbReference type="EMBL" id="GJN15679.1"/>
    </source>
</evidence>
<dbReference type="Pfam" id="PF22486">
    <property type="entry name" value="MATH_2"/>
    <property type="match status" value="1"/>
</dbReference>
<dbReference type="InterPro" id="IPR008974">
    <property type="entry name" value="TRAF-like"/>
</dbReference>
<dbReference type="SUPFAM" id="SSF49599">
    <property type="entry name" value="TRAF domain-like"/>
    <property type="match status" value="1"/>
</dbReference>
<reference evidence="4" key="2">
    <citation type="submission" date="2021-12" db="EMBL/GenBank/DDBJ databases">
        <title>Resequencing data analysis of finger millet.</title>
        <authorList>
            <person name="Hatakeyama M."/>
            <person name="Aluri S."/>
            <person name="Balachadran M.T."/>
            <person name="Sivarajan S.R."/>
            <person name="Poveda L."/>
            <person name="Shimizu-Inatsugi R."/>
            <person name="Schlapbach R."/>
            <person name="Sreeman S.M."/>
            <person name="Shimizu K.K."/>
        </authorList>
    </citation>
    <scope>NUCLEOTIDE SEQUENCE</scope>
</reference>
<accession>A0AAV5DZU2</accession>
<dbReference type="CDD" id="cd00121">
    <property type="entry name" value="MATH"/>
    <property type="match status" value="1"/>
</dbReference>
<dbReference type="PANTHER" id="PTHR26379">
    <property type="entry name" value="BTB/POZ AND MATH DOMAIN-CONTAINING PROTEIN 1"/>
    <property type="match status" value="1"/>
</dbReference>
<dbReference type="InterPro" id="IPR045005">
    <property type="entry name" value="BPM1-6"/>
</dbReference>
<feature type="domain" description="MATH" evidence="3">
    <location>
        <begin position="4"/>
        <end position="131"/>
    </location>
</feature>
<dbReference type="PROSITE" id="PS50144">
    <property type="entry name" value="MATH"/>
    <property type="match status" value="1"/>
</dbReference>
<evidence type="ECO:0000313" key="5">
    <source>
        <dbReference type="Proteomes" id="UP001054889"/>
    </source>
</evidence>
<dbReference type="InterPro" id="IPR011333">
    <property type="entry name" value="SKP1/BTB/POZ_sf"/>
</dbReference>
<evidence type="ECO:0000256" key="1">
    <source>
        <dbReference type="ARBA" id="ARBA00004906"/>
    </source>
</evidence>
<dbReference type="InterPro" id="IPR002083">
    <property type="entry name" value="MATH/TRAF_dom"/>
</dbReference>
<protein>
    <submittedName>
        <fullName evidence="4">Uncharacterized protein</fullName>
    </submittedName>
</protein>
<dbReference type="Proteomes" id="UP001054889">
    <property type="component" value="Unassembled WGS sequence"/>
</dbReference>